<evidence type="ECO:0000256" key="5">
    <source>
        <dbReference type="SAM" id="Coils"/>
    </source>
</evidence>
<dbReference type="InterPro" id="IPR017501">
    <property type="entry name" value="Phage_infect_YhgE_C"/>
</dbReference>
<feature type="transmembrane region" description="Helical" evidence="6">
    <location>
        <begin position="719"/>
        <end position="739"/>
    </location>
</feature>
<dbReference type="AlphaFoldDB" id="A0A928Q1M2"/>
<dbReference type="GO" id="GO:0016020">
    <property type="term" value="C:membrane"/>
    <property type="evidence" value="ECO:0007669"/>
    <property type="project" value="UniProtKB-SubCell"/>
</dbReference>
<comment type="caution">
    <text evidence="8">The sequence shown here is derived from an EMBL/GenBank/DDBJ whole genome shotgun (WGS) entry which is preliminary data.</text>
</comment>
<dbReference type="Proteomes" id="UP000754750">
    <property type="component" value="Unassembled WGS sequence"/>
</dbReference>
<feature type="domain" description="ABC-2 type transporter transmembrane" evidence="7">
    <location>
        <begin position="31"/>
        <end position="217"/>
    </location>
</feature>
<name>A0A928Q1M2_9FIRM</name>
<dbReference type="GO" id="GO:0140359">
    <property type="term" value="F:ABC-type transporter activity"/>
    <property type="evidence" value="ECO:0007669"/>
    <property type="project" value="InterPro"/>
</dbReference>
<keyword evidence="2 6" id="KW-0812">Transmembrane</keyword>
<dbReference type="NCBIfam" id="TIGR03061">
    <property type="entry name" value="pip_yhgE_Nterm"/>
    <property type="match status" value="1"/>
</dbReference>
<reference evidence="8" key="1">
    <citation type="submission" date="2019-04" db="EMBL/GenBank/DDBJ databases">
        <title>Evolution of Biomass-Degrading Anaerobic Consortia Revealed by Metagenomics.</title>
        <authorList>
            <person name="Peng X."/>
        </authorList>
    </citation>
    <scope>NUCLEOTIDE SEQUENCE</scope>
    <source>
        <strain evidence="8">SIG551</strain>
    </source>
</reference>
<feature type="transmembrane region" description="Helical" evidence="6">
    <location>
        <begin position="21"/>
        <end position="40"/>
    </location>
</feature>
<proteinExistence type="predicted"/>
<dbReference type="EMBL" id="SVNY01000001">
    <property type="protein sequence ID" value="MBE6832349.1"/>
    <property type="molecule type" value="Genomic_DNA"/>
</dbReference>
<dbReference type="InterPro" id="IPR051328">
    <property type="entry name" value="T7SS_ABC-Transporter"/>
</dbReference>
<sequence>MKFYNMRKIFVNDWHRILHNPVALIITVGICVLPALYAWVNIKACWNVYENTGSIPVAIVNNDQTVEFREKEINIGKDVVDQLKSNKKIDWKFVSQRQADLGLADGTYFAAIELPADFSESFTTLFSETPVKPKIIYKVDTKINPVAEKITESAKNTLVQEIKSNFVSTVNQSIFSMLNPVGEDADKNLQSVIQMKDAIVNLNQNMDVISFALDSLHTNSINLNQFLNSVNTAWPLVENGLETAGKTAANRQALSRDAQKRLNNSLTYLDTNLSYVQNSSQRTHALLAELNSAAKEGGTAKMDTVFSDLDATLSAMSSSVDATASYLKKYREIDWGEDAENAEKMLASLRSSLVNLRGQLGKLRKDLKNLSAGSDAFYGYLNKTTAELEQQVQKIDESLDTLIPTLEALNESLHSTALQASIDALKSLRNSGVGGKLITRLKEIEATRGNTAAAIASVDQAAAAGIQMIDDAIPKIDQTTKFLKTVQSNQEDKKTRLTKMVRSLDSVAAELDNMRGKLSSIHKQSDDAAQLTAGKADTINNDLYQMESQLTNLLKEYNQSIRGDVSTIGQRLVTSADNAARLSQSAQRLGSEIGAMLKTAQSGTKLSSDLTGSLSSKLKEFKGTIQTLGSKLELVDNDDVVQIISILQSNPEFMGDFIAEPFEQNVEYINAVPNYGSSMTPIYTALALWVGCLILNSILRSRPPEFEESEGMTLREKHYGKMMTFCSMALVQGTVISLGDIFLLKVYAVNSLLFVLFAVFSSLVFCIITYTLYSTLGNAGKALAIVYMIFQIPGSGGTYPIQVNPPIFSILQPLFPFAYTVSGFREAIAGPLTSQVLLDFAVLGLFALIFLIAGYFLVQRMAEPVHRFEEMFESSGLGE</sequence>
<dbReference type="PANTHER" id="PTHR43077">
    <property type="entry name" value="TRANSPORT PERMEASE YVFS-RELATED"/>
    <property type="match status" value="1"/>
</dbReference>
<accession>A0A928Q1M2</accession>
<dbReference type="InterPro" id="IPR013525">
    <property type="entry name" value="ABC2_TM"/>
</dbReference>
<evidence type="ECO:0000256" key="3">
    <source>
        <dbReference type="ARBA" id="ARBA00022989"/>
    </source>
</evidence>
<keyword evidence="5" id="KW-0175">Coiled coil</keyword>
<keyword evidence="4 6" id="KW-0472">Membrane</keyword>
<dbReference type="NCBIfam" id="TIGR03062">
    <property type="entry name" value="pip_yhgE_Cterm"/>
    <property type="match status" value="1"/>
</dbReference>
<evidence type="ECO:0000256" key="1">
    <source>
        <dbReference type="ARBA" id="ARBA00004141"/>
    </source>
</evidence>
<dbReference type="RefSeq" id="WP_326839836.1">
    <property type="nucleotide sequence ID" value="NZ_SVNY01000001.1"/>
</dbReference>
<organism evidence="8 9">
    <name type="scientific">Faecalispora sporosphaeroides</name>
    <dbReference type="NCBI Taxonomy" id="1549"/>
    <lineage>
        <taxon>Bacteria</taxon>
        <taxon>Bacillati</taxon>
        <taxon>Bacillota</taxon>
        <taxon>Clostridia</taxon>
        <taxon>Eubacteriales</taxon>
        <taxon>Oscillospiraceae</taxon>
        <taxon>Faecalispora</taxon>
    </lineage>
</organism>
<dbReference type="Gene3D" id="3.40.1710.10">
    <property type="entry name" value="abc type-2 transporter like domain"/>
    <property type="match status" value="1"/>
</dbReference>
<comment type="subcellular location">
    <subcellularLocation>
        <location evidence="1">Membrane</location>
        <topology evidence="1">Multi-pass membrane protein</topology>
    </subcellularLocation>
</comment>
<feature type="transmembrane region" description="Helical" evidence="6">
    <location>
        <begin position="836"/>
        <end position="858"/>
    </location>
</feature>
<evidence type="ECO:0000313" key="8">
    <source>
        <dbReference type="EMBL" id="MBE6832349.1"/>
    </source>
</evidence>
<evidence type="ECO:0000256" key="6">
    <source>
        <dbReference type="SAM" id="Phobius"/>
    </source>
</evidence>
<feature type="coiled-coil region" evidence="5">
    <location>
        <begin position="339"/>
        <end position="366"/>
    </location>
</feature>
<feature type="transmembrane region" description="Helical" evidence="6">
    <location>
        <begin position="751"/>
        <end position="773"/>
    </location>
</feature>
<evidence type="ECO:0000256" key="4">
    <source>
        <dbReference type="ARBA" id="ARBA00023136"/>
    </source>
</evidence>
<dbReference type="PANTHER" id="PTHR43077:SF10">
    <property type="entry name" value="TRANSPORT PERMEASE PROTEIN"/>
    <property type="match status" value="1"/>
</dbReference>
<gene>
    <name evidence="8" type="ORF">E7512_01985</name>
</gene>
<evidence type="ECO:0000313" key="9">
    <source>
        <dbReference type="Proteomes" id="UP000754750"/>
    </source>
</evidence>
<dbReference type="InterPro" id="IPR017500">
    <property type="entry name" value="Phage_infect_YhgE_N"/>
</dbReference>
<dbReference type="Pfam" id="PF12698">
    <property type="entry name" value="ABC2_membrane_3"/>
    <property type="match status" value="1"/>
</dbReference>
<evidence type="ECO:0000259" key="7">
    <source>
        <dbReference type="Pfam" id="PF12698"/>
    </source>
</evidence>
<protein>
    <submittedName>
        <fullName evidence="8">YhgE/Pip domain-containing protein</fullName>
    </submittedName>
</protein>
<evidence type="ECO:0000256" key="2">
    <source>
        <dbReference type="ARBA" id="ARBA00022692"/>
    </source>
</evidence>
<keyword evidence="3 6" id="KW-1133">Transmembrane helix</keyword>